<dbReference type="AlphaFoldDB" id="A0A5B7J9A0"/>
<keyword evidence="2" id="KW-0472">Membrane</keyword>
<name>A0A5B7J9A0_PORTR</name>
<feature type="transmembrane region" description="Helical" evidence="2">
    <location>
        <begin position="216"/>
        <end position="236"/>
    </location>
</feature>
<reference evidence="3 4" key="1">
    <citation type="submission" date="2019-05" db="EMBL/GenBank/DDBJ databases">
        <title>Another draft genome of Portunus trituberculatus and its Hox gene families provides insights of decapod evolution.</title>
        <authorList>
            <person name="Jeong J.-H."/>
            <person name="Song I."/>
            <person name="Kim S."/>
            <person name="Choi T."/>
            <person name="Kim D."/>
            <person name="Ryu S."/>
            <person name="Kim W."/>
        </authorList>
    </citation>
    <scope>NUCLEOTIDE SEQUENCE [LARGE SCALE GENOMIC DNA]</scope>
    <source>
        <tissue evidence="3">Muscle</tissue>
    </source>
</reference>
<gene>
    <name evidence="3" type="ORF">E2C01_086066</name>
</gene>
<protein>
    <submittedName>
        <fullName evidence="3">Uncharacterized protein</fullName>
    </submittedName>
</protein>
<dbReference type="OrthoDB" id="946068at2759"/>
<accession>A0A5B7J9A0</accession>
<keyword evidence="4" id="KW-1185">Reference proteome</keyword>
<evidence type="ECO:0000313" key="4">
    <source>
        <dbReference type="Proteomes" id="UP000324222"/>
    </source>
</evidence>
<organism evidence="3 4">
    <name type="scientific">Portunus trituberculatus</name>
    <name type="common">Swimming crab</name>
    <name type="synonym">Neptunus trituberculatus</name>
    <dbReference type="NCBI Taxonomy" id="210409"/>
    <lineage>
        <taxon>Eukaryota</taxon>
        <taxon>Metazoa</taxon>
        <taxon>Ecdysozoa</taxon>
        <taxon>Arthropoda</taxon>
        <taxon>Crustacea</taxon>
        <taxon>Multicrustacea</taxon>
        <taxon>Malacostraca</taxon>
        <taxon>Eumalacostraca</taxon>
        <taxon>Eucarida</taxon>
        <taxon>Decapoda</taxon>
        <taxon>Pleocyemata</taxon>
        <taxon>Brachyura</taxon>
        <taxon>Eubrachyura</taxon>
        <taxon>Portunoidea</taxon>
        <taxon>Portunidae</taxon>
        <taxon>Portuninae</taxon>
        <taxon>Portunus</taxon>
    </lineage>
</organism>
<dbReference type="EMBL" id="VSRR010086408">
    <property type="protein sequence ID" value="MPC91053.1"/>
    <property type="molecule type" value="Genomic_DNA"/>
</dbReference>
<comment type="caution">
    <text evidence="3">The sequence shown here is derived from an EMBL/GenBank/DDBJ whole genome shotgun (WGS) entry which is preliminary data.</text>
</comment>
<evidence type="ECO:0000313" key="3">
    <source>
        <dbReference type="EMBL" id="MPC91053.1"/>
    </source>
</evidence>
<sequence>MAWSGGVKEEEWDEEMHEEQEKDGEKMQGMFGEEEMEEVREAVVRGGSGGGGVTETSARRRGRDSPVLQKVAVLLARVCSHTRLVPAPRPLWPCLAPHTQKLAAAAAAAAELVAVVAVIVEVEGGSSRASSQQFVCKWLCVNIRVCVCVEEEEEEEEEEEKEKEKEEAFPAHVPRFRFSDWLCLPGSTLLSHPPPLSLSFPLLSTLLCSSPCLTRVNRGCLVFVMVVVVVVIVVVVV</sequence>
<dbReference type="Proteomes" id="UP000324222">
    <property type="component" value="Unassembled WGS sequence"/>
</dbReference>
<proteinExistence type="predicted"/>
<feature type="region of interest" description="Disordered" evidence="1">
    <location>
        <begin position="1"/>
        <end position="27"/>
    </location>
</feature>
<evidence type="ECO:0000256" key="2">
    <source>
        <dbReference type="SAM" id="Phobius"/>
    </source>
</evidence>
<evidence type="ECO:0000256" key="1">
    <source>
        <dbReference type="SAM" id="MobiDB-lite"/>
    </source>
</evidence>
<keyword evidence="2" id="KW-0812">Transmembrane</keyword>
<keyword evidence="2" id="KW-1133">Transmembrane helix</keyword>